<proteinExistence type="inferred from homology"/>
<protein>
    <recommendedName>
        <fullName evidence="2">Superoxide dismutase copper/zinc binding domain-containing protein</fullName>
    </recommendedName>
</protein>
<dbReference type="PANTHER" id="PTHR10003">
    <property type="entry name" value="SUPEROXIDE DISMUTASE CU-ZN -RELATED"/>
    <property type="match status" value="1"/>
</dbReference>
<dbReference type="SUPFAM" id="SSF49329">
    <property type="entry name" value="Cu,Zn superoxide dismutase-like"/>
    <property type="match status" value="1"/>
</dbReference>
<dbReference type="Proteomes" id="UP000177967">
    <property type="component" value="Unassembled WGS sequence"/>
</dbReference>
<dbReference type="PRINTS" id="PR00068">
    <property type="entry name" value="CUZNDISMTASE"/>
</dbReference>
<dbReference type="STRING" id="1797513.A2782_01860"/>
<accession>A0A1G1V1H1</accession>
<dbReference type="EMBL" id="MHBW01000013">
    <property type="protein sequence ID" value="OGY09243.1"/>
    <property type="molecule type" value="Genomic_DNA"/>
</dbReference>
<dbReference type="GO" id="GO:0006801">
    <property type="term" value="P:superoxide metabolic process"/>
    <property type="evidence" value="ECO:0007669"/>
    <property type="project" value="InterPro"/>
</dbReference>
<dbReference type="Pfam" id="PF00080">
    <property type="entry name" value="Sod_Cu"/>
    <property type="match status" value="1"/>
</dbReference>
<comment type="similarity">
    <text evidence="1">Belongs to the Cu-Zn superoxide dismutase family.</text>
</comment>
<name>A0A1G1V1H1_9BACT</name>
<feature type="domain" description="Superoxide dismutase copper/zinc binding" evidence="2">
    <location>
        <begin position="24"/>
        <end position="166"/>
    </location>
</feature>
<gene>
    <name evidence="3" type="ORF">A2782_01860</name>
</gene>
<evidence type="ECO:0000256" key="1">
    <source>
        <dbReference type="ARBA" id="ARBA00010457"/>
    </source>
</evidence>
<evidence type="ECO:0000313" key="3">
    <source>
        <dbReference type="EMBL" id="OGY09243.1"/>
    </source>
</evidence>
<evidence type="ECO:0000313" key="4">
    <source>
        <dbReference type="Proteomes" id="UP000177967"/>
    </source>
</evidence>
<dbReference type="InterPro" id="IPR001424">
    <property type="entry name" value="SOD_Cu_Zn_dom"/>
</dbReference>
<reference evidence="3 4" key="1">
    <citation type="journal article" date="2016" name="Nat. Commun.">
        <title>Thousands of microbial genomes shed light on interconnected biogeochemical processes in an aquifer system.</title>
        <authorList>
            <person name="Anantharaman K."/>
            <person name="Brown C.T."/>
            <person name="Hug L.A."/>
            <person name="Sharon I."/>
            <person name="Castelle C.J."/>
            <person name="Probst A.J."/>
            <person name="Thomas B.C."/>
            <person name="Singh A."/>
            <person name="Wilkins M.J."/>
            <person name="Karaoz U."/>
            <person name="Brodie E.L."/>
            <person name="Williams K.H."/>
            <person name="Hubbard S.S."/>
            <person name="Banfield J.F."/>
        </authorList>
    </citation>
    <scope>NUCLEOTIDE SEQUENCE [LARGE SCALE GENOMIC DNA]</scope>
</reference>
<sequence>MQLLGDSEHEVKHARASVTGDAIQGEAEFEELQIGTQTLVRLTLTLSGNPQKLVPGLHAVHIHEKADCSGDFACAGGHFDPGPSGNSDPDANHPFHMGDLPNILIDDEGNGVLQCVSTRITLSSGPLSILDGEGTSLMVHANQDPYRGGEHGSGISGGPRIACGIIREVPL</sequence>
<comment type="caution">
    <text evidence="3">The sequence shown here is derived from an EMBL/GenBank/DDBJ whole genome shotgun (WGS) entry which is preliminary data.</text>
</comment>
<evidence type="ECO:0000259" key="2">
    <source>
        <dbReference type="Pfam" id="PF00080"/>
    </source>
</evidence>
<dbReference type="InterPro" id="IPR024134">
    <property type="entry name" value="SOD_Cu/Zn_/chaperone"/>
</dbReference>
<organism evidence="3 4">
    <name type="scientific">Candidatus Blackburnbacteria bacterium RIFCSPHIGHO2_01_FULL_43_15b</name>
    <dbReference type="NCBI Taxonomy" id="1797513"/>
    <lineage>
        <taxon>Bacteria</taxon>
        <taxon>Candidatus Blackburniibacteriota</taxon>
    </lineage>
</organism>
<dbReference type="AlphaFoldDB" id="A0A1G1V1H1"/>
<dbReference type="Gene3D" id="2.60.40.200">
    <property type="entry name" value="Superoxide dismutase, copper/zinc binding domain"/>
    <property type="match status" value="1"/>
</dbReference>
<dbReference type="InterPro" id="IPR036423">
    <property type="entry name" value="SOD-like_Cu/Zn_dom_sf"/>
</dbReference>
<dbReference type="GO" id="GO:0005507">
    <property type="term" value="F:copper ion binding"/>
    <property type="evidence" value="ECO:0007669"/>
    <property type="project" value="InterPro"/>
</dbReference>